<dbReference type="EMBL" id="FPKS01000039">
    <property type="protein sequence ID" value="SFZ77264.1"/>
    <property type="molecule type" value="Genomic_DNA"/>
</dbReference>
<dbReference type="Proteomes" id="UP000185655">
    <property type="component" value="Unassembled WGS sequence"/>
</dbReference>
<accession>A0A1K2HKB5</accession>
<evidence type="ECO:0000313" key="1">
    <source>
        <dbReference type="EMBL" id="SFZ77264.1"/>
    </source>
</evidence>
<protein>
    <submittedName>
        <fullName evidence="1">Uncharacterized protein</fullName>
    </submittedName>
</protein>
<gene>
    <name evidence="1" type="ORF">SAMN02746068_02223</name>
</gene>
<reference evidence="1 2" key="1">
    <citation type="submission" date="2016-11" db="EMBL/GenBank/DDBJ databases">
        <authorList>
            <person name="Jaros S."/>
            <person name="Januszkiewicz K."/>
            <person name="Wedrychowicz H."/>
        </authorList>
    </citation>
    <scope>NUCLEOTIDE SEQUENCE [LARGE SCALE GENOMIC DNA]</scope>
    <source>
        <strain evidence="1 2">DSM 22330</strain>
    </source>
</reference>
<organism evidence="1 2">
    <name type="scientific">Pseudolactococcus chungangensis CAU 28 = DSM 22330</name>
    <dbReference type="NCBI Taxonomy" id="1122154"/>
    <lineage>
        <taxon>Bacteria</taxon>
        <taxon>Bacillati</taxon>
        <taxon>Bacillota</taxon>
        <taxon>Bacilli</taxon>
        <taxon>Lactobacillales</taxon>
        <taxon>Streptococcaceae</taxon>
        <taxon>Pseudolactococcus</taxon>
    </lineage>
</organism>
<dbReference type="RefSeq" id="WP_167362615.1">
    <property type="nucleotide sequence ID" value="NZ_FPKS01000039.1"/>
</dbReference>
<proteinExistence type="predicted"/>
<sequence length="47" mass="5574">MENENGNFGIRIVEKPTFLDIEIKMNVLFGMKQKKKEIKNMMKCLKI</sequence>
<name>A0A1K2HKB5_9LACT</name>
<evidence type="ECO:0000313" key="2">
    <source>
        <dbReference type="Proteomes" id="UP000185655"/>
    </source>
</evidence>
<dbReference type="AlphaFoldDB" id="A0A1K2HKB5"/>